<evidence type="ECO:0000313" key="5">
    <source>
        <dbReference type="Proteomes" id="UP000501747"/>
    </source>
</evidence>
<dbReference type="NCBIfam" id="TIGR01451">
    <property type="entry name" value="B_ant_repeat"/>
    <property type="match status" value="1"/>
</dbReference>
<feature type="compositionally biased region" description="Basic and acidic residues" evidence="2">
    <location>
        <begin position="1300"/>
        <end position="1315"/>
    </location>
</feature>
<dbReference type="RefSeq" id="WP_166034580.1">
    <property type="nucleotide sequence ID" value="NZ_CP049887.1"/>
</dbReference>
<dbReference type="InterPro" id="IPR042229">
    <property type="entry name" value="Listeria/Bacterioides_rpt_sf"/>
</dbReference>
<feature type="compositionally biased region" description="Basic and acidic residues" evidence="2">
    <location>
        <begin position="1278"/>
        <end position="1289"/>
    </location>
</feature>
<reference evidence="4 5" key="1">
    <citation type="submission" date="2020-03" db="EMBL/GenBank/DDBJ databases">
        <title>Vagococcus sp. nov., isolated from beetles.</title>
        <authorList>
            <person name="Hyun D.-W."/>
            <person name="Bae J.-W."/>
        </authorList>
    </citation>
    <scope>NUCLEOTIDE SEQUENCE [LARGE SCALE GENOMIC DNA]</scope>
    <source>
        <strain evidence="4 5">HDW17B</strain>
    </source>
</reference>
<evidence type="ECO:0000256" key="1">
    <source>
        <dbReference type="ARBA" id="ARBA00004196"/>
    </source>
</evidence>
<feature type="compositionally biased region" description="Basic and acidic residues" evidence="2">
    <location>
        <begin position="1183"/>
        <end position="1204"/>
    </location>
</feature>
<dbReference type="Proteomes" id="UP000501747">
    <property type="component" value="Chromosome"/>
</dbReference>
<sequence>MKKNNLMKRLLAFTAFILTLVSMTFGMSGKVFAEDEPSNLPPNDKTLELFDWGKNWQKNGSITYKATHNPYKKRVDDNLRKPMEFWGEYEVSGEPGDTYSSYTLGTYQPTTVRKKGTSEKANWFNFPSYGEWTISDSKRWQNLPVEASGYTEKKDSGFFVNTYTAKYNLPVVTYEAEGWPAPDKSANGAGISNIPAIKPGENFNDKSVRYEFNEGQKGPAKAKWYMTGEYDNSKVIFPDDGEAFRQGVNHIILVPQLIKVTYRDVDTLEEVKGLSPQVLGKKGSWKDVVNVTGLDATVPGYHNLGFQEVSGAVINSSYVRQNKDGVWSTGKQSKVGTLEKGSSKKVVQDYEQKGIVVWLEKEKANAVTSKKVSKSEVPMEVFTKEGEKENNDHRKVDYSVRVTNRSNPNEVVSTLDDFTLVDELPEGVSLVEPFKMEHIVTTTRRDEVPEKSKSGGKRPYYELSKKTGSDGKVRQVITIYGSRIQVGQYDEFYYTAQVDQGKHDEVKTNTATVTAPNTNKSTVKASFKISDKPKLSTVKRVKNLSTAGSDYAEKVAGKKQDKLQYRVQIANTQYGTPPATGILNEAKLVDKIPEGLSAPTNIQEYINGGKRNIPEKSRATASDKVYYEWNSNTRELTIVEKSPLKVGLAHWIYYDTTIETYSSSKVNKAVATSPGIDPSEGKATVTMFADSNPYIEKHAFKWKEDGTRGNKIKEIGVGESFSYFLYFANEKTSPEKPGTDLMRDIVVKDILPEGLEAPKNVLFDSGKKDNPDAVIPLKTSDDQKGKYYEWDEKTRELKVTLGSAYGIAPNGSAWSITFDTKSIANKPGDVLVNKAELYSDSEKVPKATYDVKVGKDVKVTFHTGDDVITRTMPNPNPQYPGYGNKAKRPKQNPLGYKYHQYSIDSGKGKYDANDPKQGDANRELDGRYPDNKFVDWYLDKEFKIPYNFDTPVTKDVDLYAKWIPNPIPGMLKKAFNRNTLESENDQGPYKSPGNQLTEVNVGDKFSYMAIARNGDPTRENISIRDWRDILPEEVALPTKVELFTVDSKKEPSDRLPTAIPGTVKVYEIFEKSKVASTERDEYYEIVTGENGKREIYFRNLKSNEIIGKELRGFILETKLEKRPPLNNKKYIVRNSASFITDRSYGYIPLEDGSFKGSLLTLYAHSEVDVPWKVEFEPNGGKPKPKDQFVRNEKLATEPKDDQVPKKSGHSFEGWYEDKELTKKYNFGTPVTKDMILYAKWNKDPDVKVTFHTGDDVIKRTKPDPNPQYPGYGNKATRPKQEPLGKEYHNNYKGNNPKPYYDADNKDEGKDDRSTDVRIPDNVFVDWYIDKEFTQKYDFNTPVTEDIDLYAKWKPNPGSGHFKKAFDRSTLDTMQDKGPYKAPGNQLTDIRVGDNFSYMAIARNRDPEPKRDDLIREELEDYLPSEVALPSKVELFTVDGELLPGSGTQTAVLGTMKRHEIFEKSKVNSPDTDEYYEIETHTDGTRIIHFKNLKEKEIKGNNFAGFIMDTKLERRPLINNQKEYTFTNMAQYIQANQKSYVPNKDGTFGESVYRMLAFATVHVPWKVEFEPNGGAPKPKDQFVRNEKLSTEPTGNDVPKKAGYVFEGWYEDKALTKKFDFKTPITRDWILYAKWRKDIEPTIDKSVNKPEFYVGETASYEIKMRNTTNYDLEDAYLKDILAEGMEKPKNIKLDGKEVPEGKNNATSDGEYYTWTQSERKLEVYYKLLAANKQKTLTYDSKILEGKEGEIKINNVELTGSNTEFVAKSKAEFKILANKGILHVKQEVIGKHEDVVVPTTGYMSFDNVKPNNPSDKKNQLSALVPSYEADTNKPYKDIKLKWFEGYTGYQTTAKIPEFYEYDGYQLTTDNGNHASKNKKNEAISLIDMAKGKEYWLTVYVKPKVGEDGPPFYNWDYKTNDFGKVYIQKPKNVRFKFYYLDSSKNRKTVNLVNFETYAEGILPKYFDNLSDYYYKMTIPGAIENKKYSSSGEMKDIVVEGDAVDMTKLPMELPIKIYYTDKNGKEIESVSDFGGNGINNPKVADGTSGFGDIKLLDKEIKDDPNADEIVVSYRYTYTTYINDF</sequence>
<feature type="region of interest" description="Disordered" evidence="2">
    <location>
        <begin position="868"/>
        <end position="893"/>
    </location>
</feature>
<dbReference type="Gene3D" id="2.60.40.4270">
    <property type="entry name" value="Listeria-Bacteroides repeat domain"/>
    <property type="match status" value="3"/>
</dbReference>
<evidence type="ECO:0000256" key="3">
    <source>
        <dbReference type="SAM" id="SignalP"/>
    </source>
</evidence>
<evidence type="ECO:0008006" key="6">
    <source>
        <dbReference type="Google" id="ProtNLM"/>
    </source>
</evidence>
<dbReference type="InterPro" id="IPR013378">
    <property type="entry name" value="InlB-like_B-rpt"/>
</dbReference>
<feature type="region of interest" description="Disordered" evidence="2">
    <location>
        <begin position="1256"/>
        <end position="1315"/>
    </location>
</feature>
<dbReference type="NCBIfam" id="TIGR02543">
    <property type="entry name" value="List_Bact_rpt"/>
    <property type="match status" value="3"/>
</dbReference>
<keyword evidence="5" id="KW-1185">Reference proteome</keyword>
<organism evidence="4 5">
    <name type="scientific">Vagococcus hydrophili</name>
    <dbReference type="NCBI Taxonomy" id="2714947"/>
    <lineage>
        <taxon>Bacteria</taxon>
        <taxon>Bacillati</taxon>
        <taxon>Bacillota</taxon>
        <taxon>Bacilli</taxon>
        <taxon>Lactobacillales</taxon>
        <taxon>Enterococcaceae</taxon>
        <taxon>Vagococcus</taxon>
    </lineage>
</organism>
<name>A0A6G8AU36_9ENTE</name>
<gene>
    <name evidence="4" type="ORF">G7082_07960</name>
</gene>
<comment type="subcellular location">
    <subcellularLocation>
        <location evidence="1">Cell envelope</location>
    </subcellularLocation>
</comment>
<evidence type="ECO:0000313" key="4">
    <source>
        <dbReference type="EMBL" id="QIL48433.1"/>
    </source>
</evidence>
<feature type="region of interest" description="Disordered" evidence="2">
    <location>
        <begin position="442"/>
        <end position="465"/>
    </location>
</feature>
<feature type="chain" id="PRO_5026293349" description="Gram-positive cocci surface proteins LPxTG domain-containing protein" evidence="3">
    <location>
        <begin position="34"/>
        <end position="2079"/>
    </location>
</feature>
<proteinExistence type="predicted"/>
<dbReference type="EMBL" id="CP049887">
    <property type="protein sequence ID" value="QIL48433.1"/>
    <property type="molecule type" value="Genomic_DNA"/>
</dbReference>
<feature type="signal peptide" evidence="3">
    <location>
        <begin position="1"/>
        <end position="33"/>
    </location>
</feature>
<feature type="region of interest" description="Disordered" evidence="2">
    <location>
        <begin position="905"/>
        <end position="925"/>
    </location>
</feature>
<dbReference type="GO" id="GO:0030313">
    <property type="term" value="C:cell envelope"/>
    <property type="evidence" value="ECO:0007669"/>
    <property type="project" value="UniProtKB-SubCell"/>
</dbReference>
<keyword evidence="3" id="KW-0732">Signal</keyword>
<protein>
    <recommendedName>
        <fullName evidence="6">Gram-positive cocci surface proteins LPxTG domain-containing protein</fullName>
    </recommendedName>
</protein>
<evidence type="ECO:0000256" key="2">
    <source>
        <dbReference type="SAM" id="MobiDB-lite"/>
    </source>
</evidence>
<feature type="compositionally biased region" description="Low complexity" evidence="2">
    <location>
        <begin position="1290"/>
        <end position="1299"/>
    </location>
</feature>
<feature type="region of interest" description="Disordered" evidence="2">
    <location>
        <begin position="1176"/>
        <end position="1210"/>
    </location>
</feature>
<dbReference type="KEGG" id="vhy:G7082_07960"/>
<accession>A0A6G8AU36</accession>
<dbReference type="Pfam" id="PF09479">
    <property type="entry name" value="Flg_new"/>
    <property type="match status" value="4"/>
</dbReference>
<feature type="compositionally biased region" description="Basic and acidic residues" evidence="2">
    <location>
        <begin position="906"/>
        <end position="925"/>
    </location>
</feature>
<dbReference type="InterPro" id="IPR047589">
    <property type="entry name" value="DUF11_rpt"/>
</dbReference>